<evidence type="ECO:0000256" key="1">
    <source>
        <dbReference type="SAM" id="MobiDB-lite"/>
    </source>
</evidence>
<feature type="region of interest" description="Disordered" evidence="1">
    <location>
        <begin position="80"/>
        <end position="134"/>
    </location>
</feature>
<gene>
    <name evidence="2" type="ORF">D7B24_000765</name>
</gene>
<accession>A0A3M9Y1W1</accession>
<feature type="compositionally biased region" description="Polar residues" evidence="1">
    <location>
        <begin position="110"/>
        <end position="134"/>
    </location>
</feature>
<proteinExistence type="predicted"/>
<keyword evidence="3" id="KW-1185">Reference proteome</keyword>
<evidence type="ECO:0000313" key="3">
    <source>
        <dbReference type="Proteomes" id="UP000267145"/>
    </source>
</evidence>
<sequence>MPTHEGSSAPLFDMDAYPGLQVVVLKRRFGELENTMDEIIRKRMASQKSIKDTANLHKLLLLRTQINSLASQMVQQLGDAATGKANTARQPHRIPRKPVPSPSPRHPLSSGPTDVETQPSLNGASLPTRQPGESCSTLAVAPFDMKTSFVASSLGLHTPGSNTLGQHAPPAAPAAAAPTAAAPTVQPNHIIYRKLEAAYWARFSFLKKRIHDDHWQAFSSRAKSEGWEGERLYAEEVEMFHEDITSLAAIETQHDFLRYGMKGLKTKEAMAAYWKLCVERAAAIPCHIKRQHRRQQQFKELQDLNHEQEEEAHSRHLGRLPRLVARYSRSMRNLPFGEGLQTLAHILGDMDRMDGDEERGVEPYVMVSPLVLKSLERPRASRGERLAKSVVEEFRRQYEQPRSTEDNAVREQEAGVMETSTQNCEHSDACGGTLRFHPPPIQAGTCFDVVISLDDIKSTEAPEVIAERSVRAALARLFETLGIAALDDAARLEPLQPVVVEEVDVHYFAPWSTKRRAIACAVATIRGQLWGDGAVLRSEASPQLCEFIGTRFRDERRPAADMHATGDSICESEGSMEHQPDADISLDVDSDADSWAYCTVEDWETGMHRGQVNGQGSRQVVTG</sequence>
<dbReference type="GeneID" id="39604454"/>
<name>A0A3M9Y1W1_9PEZI</name>
<organism evidence="2 3">
    <name type="scientific">Verticillium nonalfalfae</name>
    <dbReference type="NCBI Taxonomy" id="1051616"/>
    <lineage>
        <taxon>Eukaryota</taxon>
        <taxon>Fungi</taxon>
        <taxon>Dikarya</taxon>
        <taxon>Ascomycota</taxon>
        <taxon>Pezizomycotina</taxon>
        <taxon>Sordariomycetes</taxon>
        <taxon>Hypocreomycetidae</taxon>
        <taxon>Glomerellales</taxon>
        <taxon>Plectosphaerellaceae</taxon>
        <taxon>Verticillium</taxon>
    </lineage>
</organism>
<protein>
    <submittedName>
        <fullName evidence="2">Uncharacterized protein</fullName>
    </submittedName>
</protein>
<comment type="caution">
    <text evidence="2">The sequence shown here is derived from an EMBL/GenBank/DDBJ whole genome shotgun (WGS) entry which is preliminary data.</text>
</comment>
<evidence type="ECO:0000313" key="2">
    <source>
        <dbReference type="EMBL" id="RNJ54241.1"/>
    </source>
</evidence>
<dbReference type="EMBL" id="RBVV01000111">
    <property type="protein sequence ID" value="RNJ54241.1"/>
    <property type="molecule type" value="Genomic_DNA"/>
</dbReference>
<reference evidence="2 3" key="1">
    <citation type="submission" date="2018-10" db="EMBL/GenBank/DDBJ databases">
        <title>Genome sequence of Verticillium nonalfalfae VnAa140.</title>
        <authorList>
            <person name="Stajich J.E."/>
            <person name="Kasson M.T."/>
        </authorList>
    </citation>
    <scope>NUCLEOTIDE SEQUENCE [LARGE SCALE GENOMIC DNA]</scope>
    <source>
        <strain evidence="2 3">VnAa140</strain>
    </source>
</reference>
<dbReference type="Proteomes" id="UP000267145">
    <property type="component" value="Unassembled WGS sequence"/>
</dbReference>
<feature type="region of interest" description="Disordered" evidence="1">
    <location>
        <begin position="160"/>
        <end position="180"/>
    </location>
</feature>
<dbReference type="AlphaFoldDB" id="A0A3M9Y1W1"/>
<dbReference type="RefSeq" id="XP_028492399.1">
    <property type="nucleotide sequence ID" value="XM_028635017.1"/>
</dbReference>